<name>T1I7S0_RHOPR</name>
<evidence type="ECO:0000313" key="8">
    <source>
        <dbReference type="Proteomes" id="UP000015103"/>
    </source>
</evidence>
<evidence type="ECO:0000256" key="1">
    <source>
        <dbReference type="ARBA" id="ARBA00004211"/>
    </source>
</evidence>
<dbReference type="STRING" id="13249.T1I7S0"/>
<dbReference type="GO" id="GO:0005484">
    <property type="term" value="F:SNAP receptor activity"/>
    <property type="evidence" value="ECO:0007669"/>
    <property type="project" value="InterPro"/>
</dbReference>
<dbReference type="GO" id="GO:0012505">
    <property type="term" value="C:endomembrane system"/>
    <property type="evidence" value="ECO:0007669"/>
    <property type="project" value="TreeGrafter"/>
</dbReference>
<dbReference type="GO" id="GO:0006906">
    <property type="term" value="P:vesicle fusion"/>
    <property type="evidence" value="ECO:0007669"/>
    <property type="project" value="TreeGrafter"/>
</dbReference>
<evidence type="ECO:0000256" key="3">
    <source>
        <dbReference type="ARBA" id="ARBA00022692"/>
    </source>
</evidence>
<reference evidence="7" key="1">
    <citation type="submission" date="2015-05" db="UniProtKB">
        <authorList>
            <consortium name="EnsemblMetazoa"/>
        </authorList>
    </citation>
    <scope>IDENTIFICATION</scope>
</reference>
<dbReference type="Gene3D" id="1.20.5.110">
    <property type="match status" value="1"/>
</dbReference>
<evidence type="ECO:0000256" key="6">
    <source>
        <dbReference type="ARBA" id="ARBA00023136"/>
    </source>
</evidence>
<dbReference type="PROSITE" id="PS50192">
    <property type="entry name" value="T_SNARE"/>
    <property type="match status" value="1"/>
</dbReference>
<keyword evidence="6" id="KW-0472">Membrane</keyword>
<proteinExistence type="inferred from homology"/>
<dbReference type="HOGENOM" id="CLU_042423_2_2_1"/>
<dbReference type="CDD" id="cd15848">
    <property type="entry name" value="SNARE_syntaxin1-like"/>
    <property type="match status" value="1"/>
</dbReference>
<comment type="subcellular location">
    <subcellularLocation>
        <location evidence="1">Membrane</location>
        <topology evidence="1">Single-pass type IV membrane protein</topology>
    </subcellularLocation>
</comment>
<dbReference type="InterPro" id="IPR045242">
    <property type="entry name" value="Syntaxin"/>
</dbReference>
<dbReference type="Pfam" id="PF05739">
    <property type="entry name" value="SNARE"/>
    <property type="match status" value="1"/>
</dbReference>
<dbReference type="GO" id="GO:0048278">
    <property type="term" value="P:vesicle docking"/>
    <property type="evidence" value="ECO:0007669"/>
    <property type="project" value="TreeGrafter"/>
</dbReference>
<dbReference type="InParanoid" id="T1I7S0"/>
<dbReference type="GO" id="GO:0031201">
    <property type="term" value="C:SNARE complex"/>
    <property type="evidence" value="ECO:0007669"/>
    <property type="project" value="TreeGrafter"/>
</dbReference>
<evidence type="ECO:0000313" key="7">
    <source>
        <dbReference type="EnsemblMetazoa" id="RPRC012342-PA"/>
    </source>
</evidence>
<dbReference type="Proteomes" id="UP000015103">
    <property type="component" value="Unassembled WGS sequence"/>
</dbReference>
<dbReference type="GO" id="GO:0000149">
    <property type="term" value="F:SNARE binding"/>
    <property type="evidence" value="ECO:0007669"/>
    <property type="project" value="TreeGrafter"/>
</dbReference>
<dbReference type="GO" id="GO:0006886">
    <property type="term" value="P:intracellular protein transport"/>
    <property type="evidence" value="ECO:0007669"/>
    <property type="project" value="InterPro"/>
</dbReference>
<dbReference type="GO" id="GO:0006836">
    <property type="term" value="P:neurotransmitter transport"/>
    <property type="evidence" value="ECO:0007669"/>
    <property type="project" value="UniProtKB-KW"/>
</dbReference>
<keyword evidence="3" id="KW-0812">Transmembrane</keyword>
<dbReference type="InterPro" id="IPR010989">
    <property type="entry name" value="SNARE"/>
</dbReference>
<dbReference type="GO" id="GO:0006887">
    <property type="term" value="P:exocytosis"/>
    <property type="evidence" value="ECO:0007669"/>
    <property type="project" value="TreeGrafter"/>
</dbReference>
<dbReference type="PANTHER" id="PTHR19957:SF307">
    <property type="entry name" value="PROTEIN SSO1-RELATED"/>
    <property type="match status" value="1"/>
</dbReference>
<keyword evidence="4" id="KW-0813">Transport</keyword>
<keyword evidence="4" id="KW-0532">Neurotransmitter transport</keyword>
<dbReference type="Pfam" id="PF00804">
    <property type="entry name" value="Syntaxin"/>
    <property type="match status" value="1"/>
</dbReference>
<dbReference type="EnsemblMetazoa" id="RPRC012342-RA">
    <property type="protein sequence ID" value="RPRC012342-PA"/>
    <property type="gene ID" value="RPRC012342"/>
</dbReference>
<dbReference type="PANTHER" id="PTHR19957">
    <property type="entry name" value="SYNTAXIN"/>
    <property type="match status" value="1"/>
</dbReference>
<dbReference type="eggNOG" id="KOG0810">
    <property type="taxonomic scope" value="Eukaryota"/>
</dbReference>
<evidence type="ECO:0000256" key="4">
    <source>
        <dbReference type="ARBA" id="ARBA00022775"/>
    </source>
</evidence>
<dbReference type="EMBL" id="ACPB03005593">
    <property type="status" value="NOT_ANNOTATED_CDS"/>
    <property type="molecule type" value="Genomic_DNA"/>
</dbReference>
<dbReference type="GO" id="GO:0005886">
    <property type="term" value="C:plasma membrane"/>
    <property type="evidence" value="ECO:0007669"/>
    <property type="project" value="TreeGrafter"/>
</dbReference>
<dbReference type="OMA" id="DRIEYHI"/>
<dbReference type="SMART" id="SM00397">
    <property type="entry name" value="t_SNARE"/>
    <property type="match status" value="1"/>
</dbReference>
<dbReference type="Gene3D" id="1.20.58.70">
    <property type="match status" value="1"/>
</dbReference>
<evidence type="ECO:0000256" key="2">
    <source>
        <dbReference type="ARBA" id="ARBA00009063"/>
    </source>
</evidence>
<protein>
    <submittedName>
        <fullName evidence="7">t-SNARE coiled-coil homology domain-containing protein</fullName>
    </submittedName>
</protein>
<dbReference type="AlphaFoldDB" id="T1I7S0"/>
<dbReference type="InterPro" id="IPR000727">
    <property type="entry name" value="T_SNARE_dom"/>
</dbReference>
<sequence length="302" mass="34836">MEIEEEEPTEEASLTGNKINKIVKSKSKEKNSMEFVFTHVNETIAFIETMKETVVHLKRYHVSIQHSSRLDQKAREDNEKLNEIIKSTSMLVATKIRELESKKRGDPNNAINRVINTQKALLMKMHRDAIEEYEKALVAHRKNCEDIIKKELLIVIKKLITKMECVLADIHVNDEDLLAILDSEDTAVFVDNYMKETAEARELLQDVRDRHKEVLALEKDITMIKDMFFQLGYQVAQQGELVDRIEYHIGNGLVNATKGNKKLSKTRKTVGRIRKKKLYIIICITSVLGILIFCILVQTLMV</sequence>
<evidence type="ECO:0000256" key="5">
    <source>
        <dbReference type="ARBA" id="ARBA00022989"/>
    </source>
</evidence>
<dbReference type="InterPro" id="IPR006011">
    <property type="entry name" value="Syntaxin_N"/>
</dbReference>
<accession>T1I7S0</accession>
<keyword evidence="5" id="KW-1133">Transmembrane helix</keyword>
<comment type="similarity">
    <text evidence="2">Belongs to the syntaxin family.</text>
</comment>
<dbReference type="InterPro" id="IPR006012">
    <property type="entry name" value="Syntaxin/epimorphin_CS"/>
</dbReference>
<dbReference type="PROSITE" id="PS00914">
    <property type="entry name" value="SYNTAXIN"/>
    <property type="match status" value="1"/>
</dbReference>
<dbReference type="VEuPathDB" id="VectorBase:RPRC012342"/>
<dbReference type="SUPFAM" id="SSF47661">
    <property type="entry name" value="t-snare proteins"/>
    <property type="match status" value="1"/>
</dbReference>
<organism evidence="7 8">
    <name type="scientific">Rhodnius prolixus</name>
    <name type="common">Triatomid bug</name>
    <dbReference type="NCBI Taxonomy" id="13249"/>
    <lineage>
        <taxon>Eukaryota</taxon>
        <taxon>Metazoa</taxon>
        <taxon>Ecdysozoa</taxon>
        <taxon>Arthropoda</taxon>
        <taxon>Hexapoda</taxon>
        <taxon>Insecta</taxon>
        <taxon>Pterygota</taxon>
        <taxon>Neoptera</taxon>
        <taxon>Paraneoptera</taxon>
        <taxon>Hemiptera</taxon>
        <taxon>Heteroptera</taxon>
        <taxon>Panheteroptera</taxon>
        <taxon>Cimicomorpha</taxon>
        <taxon>Reduviidae</taxon>
        <taxon>Triatominae</taxon>
        <taxon>Rhodnius</taxon>
    </lineage>
</organism>
<keyword evidence="8" id="KW-1185">Reference proteome</keyword>